<organism evidence="1 2">
    <name type="scientific">Petrolisthes cinctipes</name>
    <name type="common">Flat porcelain crab</name>
    <dbReference type="NCBI Taxonomy" id="88211"/>
    <lineage>
        <taxon>Eukaryota</taxon>
        <taxon>Metazoa</taxon>
        <taxon>Ecdysozoa</taxon>
        <taxon>Arthropoda</taxon>
        <taxon>Crustacea</taxon>
        <taxon>Multicrustacea</taxon>
        <taxon>Malacostraca</taxon>
        <taxon>Eumalacostraca</taxon>
        <taxon>Eucarida</taxon>
        <taxon>Decapoda</taxon>
        <taxon>Pleocyemata</taxon>
        <taxon>Anomura</taxon>
        <taxon>Galatheoidea</taxon>
        <taxon>Porcellanidae</taxon>
        <taxon>Petrolisthes</taxon>
    </lineage>
</organism>
<dbReference type="EMBL" id="JAWQEG010000193">
    <property type="protein sequence ID" value="KAK3893646.1"/>
    <property type="molecule type" value="Genomic_DNA"/>
</dbReference>
<dbReference type="Proteomes" id="UP001286313">
    <property type="component" value="Unassembled WGS sequence"/>
</dbReference>
<sequence length="99" mass="11070">MNFLKNNTPEGMEPFVNYFDQTTILLSRARRRGALIVFKLRARPVCGRPVRLSMCLSSVGLASVDVPWDSYNRLAGGCVLVRAVPAPRLCYFSEAYEAV</sequence>
<proteinExistence type="predicted"/>
<gene>
    <name evidence="1" type="ORF">Pcinc_002559</name>
</gene>
<evidence type="ECO:0000313" key="1">
    <source>
        <dbReference type="EMBL" id="KAK3893646.1"/>
    </source>
</evidence>
<protein>
    <submittedName>
        <fullName evidence="1">Uncharacterized protein</fullName>
    </submittedName>
</protein>
<evidence type="ECO:0000313" key="2">
    <source>
        <dbReference type="Proteomes" id="UP001286313"/>
    </source>
</evidence>
<reference evidence="1" key="1">
    <citation type="submission" date="2023-10" db="EMBL/GenBank/DDBJ databases">
        <title>Genome assemblies of two species of porcelain crab, Petrolisthes cinctipes and Petrolisthes manimaculis (Anomura: Porcellanidae).</title>
        <authorList>
            <person name="Angst P."/>
        </authorList>
    </citation>
    <scope>NUCLEOTIDE SEQUENCE</scope>
    <source>
        <strain evidence="1">PB745_01</strain>
        <tissue evidence="1">Gill</tissue>
    </source>
</reference>
<accession>A0AAE1L231</accession>
<keyword evidence="2" id="KW-1185">Reference proteome</keyword>
<dbReference type="AlphaFoldDB" id="A0AAE1L231"/>
<name>A0AAE1L231_PETCI</name>
<comment type="caution">
    <text evidence="1">The sequence shown here is derived from an EMBL/GenBank/DDBJ whole genome shotgun (WGS) entry which is preliminary data.</text>
</comment>